<dbReference type="InterPro" id="IPR050772">
    <property type="entry name" value="Hydratase-Decarb/MhpD_sf"/>
</dbReference>
<feature type="region of interest" description="Disordered" evidence="1">
    <location>
        <begin position="1"/>
        <end position="31"/>
    </location>
</feature>
<name>A0A8E0KHL9_9CAUL</name>
<feature type="compositionally biased region" description="Polar residues" evidence="1">
    <location>
        <begin position="1"/>
        <end position="11"/>
    </location>
</feature>
<reference evidence="3" key="1">
    <citation type="journal article" date="2013" name="Genome Announc.">
        <title>Draft Genome Sequence of the Dimorphic Prosthecate Bacterium Brevundimonas abyssalis TAR-001T.</title>
        <authorList>
            <person name="Tsubouchi T."/>
            <person name="Nishi S."/>
            <person name="Usui K."/>
            <person name="Shimane Y."/>
            <person name="Takaki Y."/>
            <person name="Maruyama T."/>
            <person name="Hatada Y."/>
        </authorList>
    </citation>
    <scope>NUCLEOTIDE SEQUENCE [LARGE SCALE GENOMIC DNA]</scope>
    <source>
        <strain evidence="3">TAR-001</strain>
    </source>
</reference>
<dbReference type="GO" id="GO:0008684">
    <property type="term" value="F:2-oxopent-4-enoate hydratase activity"/>
    <property type="evidence" value="ECO:0007669"/>
    <property type="project" value="TreeGrafter"/>
</dbReference>
<organism evidence="2 3">
    <name type="scientific">Brevundimonas abyssalis TAR-001</name>
    <dbReference type="NCBI Taxonomy" id="1391729"/>
    <lineage>
        <taxon>Bacteria</taxon>
        <taxon>Pseudomonadati</taxon>
        <taxon>Pseudomonadota</taxon>
        <taxon>Alphaproteobacteria</taxon>
        <taxon>Caulobacterales</taxon>
        <taxon>Caulobacteraceae</taxon>
        <taxon>Brevundimonas</taxon>
    </lineage>
</organism>
<dbReference type="GO" id="GO:0005737">
    <property type="term" value="C:cytoplasm"/>
    <property type="evidence" value="ECO:0007669"/>
    <property type="project" value="TreeGrafter"/>
</dbReference>
<dbReference type="EMBL" id="BATC01000006">
    <property type="protein sequence ID" value="GAD58326.1"/>
    <property type="molecule type" value="Genomic_DNA"/>
</dbReference>
<dbReference type="PANTHER" id="PTHR30143:SF0">
    <property type="entry name" value="2-KETO-4-PENTENOATE HYDRATASE"/>
    <property type="match status" value="1"/>
</dbReference>
<dbReference type="Gene3D" id="3.90.850.10">
    <property type="entry name" value="Fumarylacetoacetase-like, C-terminal domain"/>
    <property type="match status" value="1"/>
</dbReference>
<evidence type="ECO:0000313" key="2">
    <source>
        <dbReference type="EMBL" id="GAD58326.1"/>
    </source>
</evidence>
<dbReference type="InterPro" id="IPR036663">
    <property type="entry name" value="Fumarylacetoacetase_C_sf"/>
</dbReference>
<comment type="caution">
    <text evidence="2">The sequence shown here is derived from an EMBL/GenBank/DDBJ whole genome shotgun (WGS) entry which is preliminary data.</text>
</comment>
<protein>
    <submittedName>
        <fullName evidence="2">2-keto-4-pentenoate hydratase</fullName>
    </submittedName>
</protein>
<keyword evidence="3" id="KW-1185">Reference proteome</keyword>
<gene>
    <name evidence="2" type="ORF">MBEBAB_0576</name>
</gene>
<dbReference type="Proteomes" id="UP000016569">
    <property type="component" value="Unassembled WGS sequence"/>
</dbReference>
<dbReference type="SUPFAM" id="SSF56529">
    <property type="entry name" value="FAH"/>
    <property type="match status" value="1"/>
</dbReference>
<proteinExistence type="predicted"/>
<evidence type="ECO:0000256" key="1">
    <source>
        <dbReference type="SAM" id="MobiDB-lite"/>
    </source>
</evidence>
<accession>A0A8E0KHL9</accession>
<evidence type="ECO:0000313" key="3">
    <source>
        <dbReference type="Proteomes" id="UP000016569"/>
    </source>
</evidence>
<dbReference type="AlphaFoldDB" id="A0A8E0KHL9"/>
<sequence length="296" mass="30937">MKQTDKNSVTMATKPLGGADTRPLGGADTSNDSGPAIARAFVAARSEARALPDYPGDVPGGMDAAYAIQDEAIGLWDDQVVGWKIGRIPDAWLERLKAPRLAGPIFRRAVWTAVEGETMDFPVFEGGFAAVEAEFILKLAKDAPADRTDWTAEQAADMVETLIVGVEPAGSPLATINVLGPPVVASDFGNNAGLILGHEVPDWRERLMDLTCETFIDGQSVGKGGAATIPGGPLGALAFLLELNARRGRPLKAGDLISTGAATGIHDIVAGQSSRVVFNGVGEILCRAVPAQSRQA</sequence>
<dbReference type="PANTHER" id="PTHR30143">
    <property type="entry name" value="ACID HYDRATASE"/>
    <property type="match status" value="1"/>
</dbReference>